<reference evidence="3" key="3">
    <citation type="submission" date="2021-06" db="EMBL/GenBank/DDBJ databases">
        <authorList>
            <person name="Le Roy T."/>
            <person name="Van der Smissen P."/>
            <person name="Delzenne N."/>
            <person name="Muccioli G."/>
            <person name="Collet J.F."/>
            <person name="Cani P.D."/>
        </authorList>
    </citation>
    <scope>NUCLEOTIDE SEQUENCE</scope>
    <source>
        <strain evidence="3">J115</strain>
    </source>
</reference>
<dbReference type="EMBL" id="CP034413">
    <property type="protein sequence ID" value="QCI59111.1"/>
    <property type="molecule type" value="Genomic_DNA"/>
</dbReference>
<evidence type="ECO:0000313" key="3">
    <source>
        <dbReference type="EMBL" id="QCI60686.1"/>
    </source>
</evidence>
<protein>
    <submittedName>
        <fullName evidence="3">Uncharacterized protein</fullName>
    </submittedName>
</protein>
<gene>
    <name evidence="2" type="ORF">EIO64_07665</name>
    <name evidence="3" type="ORF">EIO64_16960</name>
</gene>
<sequence>MDIEKLIEQLNGYFEGKDLKRGVALDGATTLSTLRAENEQLRAELEQVKRCIEIVENQRDQMKRERDAAVEDLHKLCPAWKWDGEEG</sequence>
<organism evidence="3 4">
    <name type="scientific">Dysosmobacter welbionis</name>
    <dbReference type="NCBI Taxonomy" id="2093857"/>
    <lineage>
        <taxon>Bacteria</taxon>
        <taxon>Bacillati</taxon>
        <taxon>Bacillota</taxon>
        <taxon>Clostridia</taxon>
        <taxon>Eubacteriales</taxon>
        <taxon>Oscillospiraceae</taxon>
        <taxon>Dysosmobacter</taxon>
    </lineage>
</organism>
<keyword evidence="1" id="KW-0175">Coiled coil</keyword>
<evidence type="ECO:0000256" key="1">
    <source>
        <dbReference type="SAM" id="Coils"/>
    </source>
</evidence>
<name>A0A4D7AYD7_9FIRM</name>
<proteinExistence type="predicted"/>
<evidence type="ECO:0000313" key="2">
    <source>
        <dbReference type="EMBL" id="QCI59111.1"/>
    </source>
</evidence>
<dbReference type="AlphaFoldDB" id="A0A4D7AYD7"/>
<dbReference type="RefSeq" id="WP_136891125.1">
    <property type="nucleotide sequence ID" value="NZ_CP034413.3"/>
</dbReference>
<evidence type="ECO:0000313" key="4">
    <source>
        <dbReference type="Proteomes" id="UP000298642"/>
    </source>
</evidence>
<keyword evidence="4" id="KW-1185">Reference proteome</keyword>
<dbReference type="KEGG" id="obj:EIO64_16960"/>
<accession>A0A4D7AYD7</accession>
<dbReference type="EMBL" id="CP034413">
    <property type="protein sequence ID" value="QCI60686.1"/>
    <property type="molecule type" value="Genomic_DNA"/>
</dbReference>
<feature type="coiled-coil region" evidence="1">
    <location>
        <begin position="31"/>
        <end position="72"/>
    </location>
</feature>
<reference evidence="3" key="2">
    <citation type="journal article" date="2020" name="Int. J. Syst. Evol. Microbiol.">
        <title>Dysosmobacter welbionis gen. nov., sp. nov., isolated from human faeces and emended description of the genus Oscillibacter.</title>
        <authorList>
            <person name="Le Roy T."/>
            <person name="Van der Smissen P."/>
            <person name="Paquot A."/>
            <person name="Delzenne N."/>
            <person name="Muccioli G.G."/>
            <person name="Collet J.F."/>
            <person name="Cani P.D."/>
        </authorList>
    </citation>
    <scope>NUCLEOTIDE SEQUENCE</scope>
    <source>
        <strain evidence="3">J115</strain>
    </source>
</reference>
<dbReference type="KEGG" id="obj:EIO64_07665"/>
<dbReference type="Proteomes" id="UP000298642">
    <property type="component" value="Chromosome"/>
</dbReference>
<reference evidence="4" key="1">
    <citation type="submission" date="2018-12" db="EMBL/GenBank/DDBJ databases">
        <title>Dusodibacter welbiota gen. nov., sp. nov., isolated from human faeces and emended description of the Oscillibacter genus.</title>
        <authorList>
            <person name="Le Roy T."/>
            <person name="Van der Smissen P."/>
            <person name="Delzenne N."/>
            <person name="Muccioli G."/>
            <person name="Collet J.F."/>
            <person name="Cani P.D."/>
        </authorList>
    </citation>
    <scope>NUCLEOTIDE SEQUENCE [LARGE SCALE GENOMIC DNA]</scope>
    <source>
        <strain evidence="4">J115</strain>
    </source>
</reference>